<feature type="domain" description="Pyrrolo-quinoline quinone repeat" evidence="1">
    <location>
        <begin position="176"/>
        <end position="312"/>
    </location>
</feature>
<organism evidence="2 3">
    <name type="scientific">Catenuloplanes indicus</name>
    <dbReference type="NCBI Taxonomy" id="137267"/>
    <lineage>
        <taxon>Bacteria</taxon>
        <taxon>Bacillati</taxon>
        <taxon>Actinomycetota</taxon>
        <taxon>Actinomycetes</taxon>
        <taxon>Micromonosporales</taxon>
        <taxon>Micromonosporaceae</taxon>
        <taxon>Catenuloplanes</taxon>
    </lineage>
</organism>
<keyword evidence="3" id="KW-1185">Reference proteome</keyword>
<dbReference type="RefSeq" id="WP_307244380.1">
    <property type="nucleotide sequence ID" value="NZ_JAUSUZ010000001.1"/>
</dbReference>
<gene>
    <name evidence="2" type="ORF">J2S42_005945</name>
</gene>
<accession>A0AAE3W485</accession>
<dbReference type="InterPro" id="IPR011047">
    <property type="entry name" value="Quinoprotein_ADH-like_sf"/>
</dbReference>
<comment type="caution">
    <text evidence="2">The sequence shown here is derived from an EMBL/GenBank/DDBJ whole genome shotgun (WGS) entry which is preliminary data.</text>
</comment>
<dbReference type="Proteomes" id="UP001240236">
    <property type="component" value="Unassembled WGS sequence"/>
</dbReference>
<dbReference type="SUPFAM" id="SSF50998">
    <property type="entry name" value="Quinoprotein alcohol dehydrogenase-like"/>
    <property type="match status" value="1"/>
</dbReference>
<name>A0AAE3W485_9ACTN</name>
<sequence>MVSIDLGVVSDLRPEPAPSVPRPPRTRRAIGAVLCLVLTGALLGGSARPAANVLPEVRVPMKPADAFFLAGDRLYVVSPQTGASGPTNRTISAYTAPGGEPVWQRSLMLDGVINGITAAGDGLLLHLSSADYTERMLLLDAGTAVPRWSVEAAWPLLFDGDTMVISSAGDALTWRAVRIATGEQLWRREFPAGAFLLWASSGDGQTVVALPDDRIELWDLRANRLLAGTRVPDTESVTVTDGVVLAMTYGVGGVDVVAYSRADLRRLWQREFPRGLLHTAGCGVQIICTSDEERERMVGIDPATGDRIWEQPAFGWYTEIGPMLLAEGDIRHEGGGTVVDSGPIVAMDSRTGTTIRDFGRWRRIRHEEVPAARRTIVAHFDPLANTALVAEIDLDRMALRVLGRVRGVGPDCTVQRTVMTCMMLDNSVGMWNLPVAS</sequence>
<dbReference type="InterPro" id="IPR002372">
    <property type="entry name" value="PQQ_rpt_dom"/>
</dbReference>
<dbReference type="Gene3D" id="2.130.10.10">
    <property type="entry name" value="YVTN repeat-like/Quinoprotein amine dehydrogenase"/>
    <property type="match status" value="1"/>
</dbReference>
<dbReference type="InterPro" id="IPR015943">
    <property type="entry name" value="WD40/YVTN_repeat-like_dom_sf"/>
</dbReference>
<proteinExistence type="predicted"/>
<evidence type="ECO:0000259" key="1">
    <source>
        <dbReference type="Pfam" id="PF13360"/>
    </source>
</evidence>
<dbReference type="Pfam" id="PF13360">
    <property type="entry name" value="PQQ_2"/>
    <property type="match status" value="1"/>
</dbReference>
<evidence type="ECO:0000313" key="3">
    <source>
        <dbReference type="Proteomes" id="UP001240236"/>
    </source>
</evidence>
<protein>
    <recommendedName>
        <fullName evidence="1">Pyrrolo-quinoline quinone repeat domain-containing protein</fullName>
    </recommendedName>
</protein>
<dbReference type="AlphaFoldDB" id="A0AAE3W485"/>
<evidence type="ECO:0000313" key="2">
    <source>
        <dbReference type="EMBL" id="MDQ0369276.1"/>
    </source>
</evidence>
<reference evidence="2 3" key="1">
    <citation type="submission" date="2023-07" db="EMBL/GenBank/DDBJ databases">
        <title>Sequencing the genomes of 1000 actinobacteria strains.</title>
        <authorList>
            <person name="Klenk H.-P."/>
        </authorList>
    </citation>
    <scope>NUCLEOTIDE SEQUENCE [LARGE SCALE GENOMIC DNA]</scope>
    <source>
        <strain evidence="2 3">DSM 44709</strain>
    </source>
</reference>
<dbReference type="EMBL" id="JAUSUZ010000001">
    <property type="protein sequence ID" value="MDQ0369276.1"/>
    <property type="molecule type" value="Genomic_DNA"/>
</dbReference>